<gene>
    <name evidence="2" type="primary">Parg</name>
    <name evidence="2" type="ORF">SPIL2461_LOCUS10238</name>
</gene>
<name>A0A812R200_SYMPI</name>
<reference evidence="2" key="1">
    <citation type="submission" date="2021-02" db="EMBL/GenBank/DDBJ databases">
        <authorList>
            <person name="Dougan E. K."/>
            <person name="Rhodes N."/>
            <person name="Thang M."/>
            <person name="Chan C."/>
        </authorList>
    </citation>
    <scope>NUCLEOTIDE SEQUENCE</scope>
</reference>
<dbReference type="EMBL" id="CAJNIZ010018770">
    <property type="protein sequence ID" value="CAE7415553.1"/>
    <property type="molecule type" value="Genomic_DNA"/>
</dbReference>
<evidence type="ECO:0000313" key="3">
    <source>
        <dbReference type="Proteomes" id="UP000649617"/>
    </source>
</evidence>
<evidence type="ECO:0000313" key="2">
    <source>
        <dbReference type="EMBL" id="CAE7415553.1"/>
    </source>
</evidence>
<accession>A0A812R200</accession>
<sequence length="189" mass="20082">LEQKEANCQQEKQQALEIVEKEEQKSLEKVQAKAFAAIKAQMTTEPRVENVVTAPLTSSVTMPGPALKSRGTTGSGPSEVEKPGLLPPRPETSGAANDGAGDRPVNEARKRQHLDTQRLCLDAGVQFVPLVAEACGPAATRVWSMLGAAVGSLSGDPGSVGTECLQQSLSVCQQRENARALLRRQPAEE</sequence>
<dbReference type="AlphaFoldDB" id="A0A812R200"/>
<dbReference type="OrthoDB" id="447441at2759"/>
<feature type="non-terminal residue" evidence="2">
    <location>
        <position position="1"/>
    </location>
</feature>
<comment type="caution">
    <text evidence="2">The sequence shown here is derived from an EMBL/GenBank/DDBJ whole genome shotgun (WGS) entry which is preliminary data.</text>
</comment>
<proteinExistence type="predicted"/>
<feature type="region of interest" description="Disordered" evidence="1">
    <location>
        <begin position="54"/>
        <end position="111"/>
    </location>
</feature>
<dbReference type="Proteomes" id="UP000649617">
    <property type="component" value="Unassembled WGS sequence"/>
</dbReference>
<feature type="compositionally biased region" description="Basic and acidic residues" evidence="1">
    <location>
        <begin position="100"/>
        <end position="111"/>
    </location>
</feature>
<evidence type="ECO:0000256" key="1">
    <source>
        <dbReference type="SAM" id="MobiDB-lite"/>
    </source>
</evidence>
<feature type="non-terminal residue" evidence="2">
    <location>
        <position position="189"/>
    </location>
</feature>
<protein>
    <submittedName>
        <fullName evidence="2">Parg protein</fullName>
    </submittedName>
</protein>
<keyword evidence="3" id="KW-1185">Reference proteome</keyword>
<organism evidence="2 3">
    <name type="scientific">Symbiodinium pilosum</name>
    <name type="common">Dinoflagellate</name>
    <dbReference type="NCBI Taxonomy" id="2952"/>
    <lineage>
        <taxon>Eukaryota</taxon>
        <taxon>Sar</taxon>
        <taxon>Alveolata</taxon>
        <taxon>Dinophyceae</taxon>
        <taxon>Suessiales</taxon>
        <taxon>Symbiodiniaceae</taxon>
        <taxon>Symbiodinium</taxon>
    </lineage>
</organism>